<dbReference type="OrthoDB" id="1679483at2"/>
<dbReference type="EMBL" id="LGUF01000007">
    <property type="protein sequence ID" value="KON88099.1"/>
    <property type="molecule type" value="Genomic_DNA"/>
</dbReference>
<keyword evidence="1" id="KW-0812">Transmembrane</keyword>
<protein>
    <submittedName>
        <fullName evidence="2">Uncharacterized protein</fullName>
    </submittedName>
</protein>
<keyword evidence="1" id="KW-1133">Transmembrane helix</keyword>
<keyword evidence="3" id="KW-1185">Reference proteome</keyword>
<dbReference type="RefSeq" id="WP_053435468.1">
    <property type="nucleotide sequence ID" value="NZ_LGUF01000007.1"/>
</dbReference>
<gene>
    <name evidence="2" type="ORF">AF332_15625</name>
</gene>
<proteinExistence type="predicted"/>
<feature type="transmembrane region" description="Helical" evidence="1">
    <location>
        <begin position="93"/>
        <end position="118"/>
    </location>
</feature>
<dbReference type="PATRIC" id="fig|1459.3.peg.3388"/>
<dbReference type="STRING" id="1459.AF332_15625"/>
<evidence type="ECO:0000313" key="3">
    <source>
        <dbReference type="Proteomes" id="UP000037109"/>
    </source>
</evidence>
<accession>A0A0M0GE18</accession>
<dbReference type="AlphaFoldDB" id="A0A0M0GE18"/>
<feature type="transmembrane region" description="Helical" evidence="1">
    <location>
        <begin position="65"/>
        <end position="87"/>
    </location>
</feature>
<sequence length="194" mass="22536">MAFEKGLVKSEKAFEQYTQINTAFADIVKNEFMTTWQWWFGIALFIVPWLIWFKYRKKDSTGRLLLAGLLTIIISLTIDLAALSLGLWSYPMILLPLAPFLLLPYHFSLAPVGVMFALQIKPRMNSLLKGIIFSAIAAFGGMNFFNAIDFYDPKSWSTLYDFVIFLSLYYTGYWITRMESFNNLDKVRTEKERD</sequence>
<feature type="transmembrane region" description="Helical" evidence="1">
    <location>
        <begin position="36"/>
        <end position="53"/>
    </location>
</feature>
<feature type="transmembrane region" description="Helical" evidence="1">
    <location>
        <begin position="130"/>
        <end position="151"/>
    </location>
</feature>
<feature type="transmembrane region" description="Helical" evidence="1">
    <location>
        <begin position="157"/>
        <end position="176"/>
    </location>
</feature>
<organism evidence="2 3">
    <name type="scientific">Sporosarcina globispora</name>
    <name type="common">Bacillus globisporus</name>
    <dbReference type="NCBI Taxonomy" id="1459"/>
    <lineage>
        <taxon>Bacteria</taxon>
        <taxon>Bacillati</taxon>
        <taxon>Bacillota</taxon>
        <taxon>Bacilli</taxon>
        <taxon>Bacillales</taxon>
        <taxon>Caryophanaceae</taxon>
        <taxon>Sporosarcina</taxon>
    </lineage>
</organism>
<keyword evidence="1" id="KW-0472">Membrane</keyword>
<name>A0A0M0GE18_SPOGL</name>
<comment type="caution">
    <text evidence="2">The sequence shown here is derived from an EMBL/GenBank/DDBJ whole genome shotgun (WGS) entry which is preliminary data.</text>
</comment>
<evidence type="ECO:0000313" key="2">
    <source>
        <dbReference type="EMBL" id="KON88099.1"/>
    </source>
</evidence>
<dbReference type="InterPro" id="IPR048147">
    <property type="entry name" value="CBO0543-like"/>
</dbReference>
<reference evidence="3" key="1">
    <citation type="submission" date="2015-07" db="EMBL/GenBank/DDBJ databases">
        <title>Fjat-10036 dsm4.</title>
        <authorList>
            <person name="Liu B."/>
            <person name="Wang J."/>
            <person name="Zhu Y."/>
            <person name="Liu G."/>
            <person name="Chen Q."/>
            <person name="Chen Z."/>
            <person name="Lan J."/>
            <person name="Che J."/>
            <person name="Ge C."/>
            <person name="Shi H."/>
            <person name="Pan Z."/>
            <person name="Liu X."/>
        </authorList>
    </citation>
    <scope>NUCLEOTIDE SEQUENCE [LARGE SCALE GENOMIC DNA]</scope>
    <source>
        <strain evidence="3">DSM 4</strain>
    </source>
</reference>
<evidence type="ECO:0000256" key="1">
    <source>
        <dbReference type="SAM" id="Phobius"/>
    </source>
</evidence>
<dbReference type="NCBIfam" id="NF041644">
    <property type="entry name" value="CBO0543_fam"/>
    <property type="match status" value="1"/>
</dbReference>
<dbReference type="Proteomes" id="UP000037109">
    <property type="component" value="Unassembled WGS sequence"/>
</dbReference>